<name>A0AAW1MB05_SAPOF</name>
<accession>A0AAW1MB05</accession>
<proteinExistence type="predicted"/>
<organism evidence="3 4">
    <name type="scientific">Saponaria officinalis</name>
    <name type="common">Common soapwort</name>
    <name type="synonym">Lychnis saponaria</name>
    <dbReference type="NCBI Taxonomy" id="3572"/>
    <lineage>
        <taxon>Eukaryota</taxon>
        <taxon>Viridiplantae</taxon>
        <taxon>Streptophyta</taxon>
        <taxon>Embryophyta</taxon>
        <taxon>Tracheophyta</taxon>
        <taxon>Spermatophyta</taxon>
        <taxon>Magnoliopsida</taxon>
        <taxon>eudicotyledons</taxon>
        <taxon>Gunneridae</taxon>
        <taxon>Pentapetalae</taxon>
        <taxon>Caryophyllales</taxon>
        <taxon>Caryophyllaceae</taxon>
        <taxon>Caryophylleae</taxon>
        <taxon>Saponaria</taxon>
    </lineage>
</organism>
<dbReference type="InterPro" id="IPR039761">
    <property type="entry name" value="Bms1/Tsr1"/>
</dbReference>
<dbReference type="GO" id="GO:0000479">
    <property type="term" value="P:endonucleolytic cleavage of tricistronic rRNA transcript (SSU-rRNA, 5.8S rRNA, LSU-rRNA)"/>
    <property type="evidence" value="ECO:0007669"/>
    <property type="project" value="TreeGrafter"/>
</dbReference>
<dbReference type="GO" id="GO:0034511">
    <property type="term" value="F:U3 snoRNA binding"/>
    <property type="evidence" value="ECO:0007669"/>
    <property type="project" value="TreeGrafter"/>
</dbReference>
<feature type="coiled-coil region" evidence="1">
    <location>
        <begin position="175"/>
        <end position="202"/>
    </location>
</feature>
<dbReference type="Proteomes" id="UP001443914">
    <property type="component" value="Unassembled WGS sequence"/>
</dbReference>
<dbReference type="PANTHER" id="PTHR12858">
    <property type="entry name" value="RIBOSOME BIOGENESIS PROTEIN"/>
    <property type="match status" value="1"/>
</dbReference>
<dbReference type="PANTHER" id="PTHR12858:SF1">
    <property type="entry name" value="PRE-RRNA-PROCESSING PROTEIN TSR1 HOMOLOG"/>
    <property type="match status" value="1"/>
</dbReference>
<protein>
    <submittedName>
        <fullName evidence="3">Uncharacterized protein</fullName>
    </submittedName>
</protein>
<dbReference type="GO" id="GO:0000462">
    <property type="term" value="P:maturation of SSU-rRNA from tricistronic rRNA transcript (SSU-rRNA, 5.8S rRNA, LSU-rRNA)"/>
    <property type="evidence" value="ECO:0007669"/>
    <property type="project" value="TreeGrafter"/>
</dbReference>
<dbReference type="GO" id="GO:0030688">
    <property type="term" value="C:preribosome, small subunit precursor"/>
    <property type="evidence" value="ECO:0007669"/>
    <property type="project" value="TreeGrafter"/>
</dbReference>
<dbReference type="GO" id="GO:0005525">
    <property type="term" value="F:GTP binding"/>
    <property type="evidence" value="ECO:0007669"/>
    <property type="project" value="TreeGrafter"/>
</dbReference>
<keyword evidence="1" id="KW-0175">Coiled coil</keyword>
<dbReference type="AlphaFoldDB" id="A0AAW1MB05"/>
<dbReference type="EMBL" id="JBDFQZ010000003">
    <property type="protein sequence ID" value="KAK9742167.1"/>
    <property type="molecule type" value="Genomic_DNA"/>
</dbReference>
<evidence type="ECO:0000256" key="1">
    <source>
        <dbReference type="SAM" id="Coils"/>
    </source>
</evidence>
<gene>
    <name evidence="3" type="ORF">RND81_03G152600</name>
</gene>
<feature type="region of interest" description="Disordered" evidence="2">
    <location>
        <begin position="89"/>
        <end position="108"/>
    </location>
</feature>
<keyword evidence="4" id="KW-1185">Reference proteome</keyword>
<comment type="caution">
    <text evidence="3">The sequence shown here is derived from an EMBL/GenBank/DDBJ whole genome shotgun (WGS) entry which is preliminary data.</text>
</comment>
<evidence type="ECO:0000313" key="4">
    <source>
        <dbReference type="Proteomes" id="UP001443914"/>
    </source>
</evidence>
<evidence type="ECO:0000256" key="2">
    <source>
        <dbReference type="SAM" id="MobiDB-lite"/>
    </source>
</evidence>
<reference evidence="3" key="1">
    <citation type="submission" date="2024-03" db="EMBL/GenBank/DDBJ databases">
        <title>WGS assembly of Saponaria officinalis var. Norfolk2.</title>
        <authorList>
            <person name="Jenkins J."/>
            <person name="Shu S."/>
            <person name="Grimwood J."/>
            <person name="Barry K."/>
            <person name="Goodstein D."/>
            <person name="Schmutz J."/>
            <person name="Leebens-Mack J."/>
            <person name="Osbourn A."/>
        </authorList>
    </citation>
    <scope>NUCLEOTIDE SEQUENCE [LARGE SCALE GENOMIC DNA]</scope>
    <source>
        <strain evidence="3">JIC</strain>
    </source>
</reference>
<evidence type="ECO:0000313" key="3">
    <source>
        <dbReference type="EMBL" id="KAK9742167.1"/>
    </source>
</evidence>
<dbReference type="GO" id="GO:0003924">
    <property type="term" value="F:GTPase activity"/>
    <property type="evidence" value="ECO:0007669"/>
    <property type="project" value="TreeGrafter"/>
</dbReference>
<sequence>MLCLSFSGKQFLVHIAGAGDSQFCKIEILRDLYPLNPRKGQDVIDADDEHNLEVMWSLTPDNLNQESLLTENIPNAFAGEQTWPTEAEMAEVEEDRKQKKSKKRKLPPGTSEYQAAWILNESDDDDLESVDEEDDGMILDEGDNDVSNKFDFDEDQESLDLGESDAETETDSVMVDGENMTREQLEKDIKRLKDAHAEDEGKYFHSLMRRAC</sequence>